<dbReference type="STRING" id="266117.Rxyl_0877"/>
<dbReference type="SUPFAM" id="SSF50156">
    <property type="entry name" value="PDZ domain-like"/>
    <property type="match status" value="1"/>
</dbReference>
<dbReference type="RefSeq" id="WP_011563862.1">
    <property type="nucleotide sequence ID" value="NC_008148.1"/>
</dbReference>
<dbReference type="Pfam" id="PF03572">
    <property type="entry name" value="Peptidase_S41"/>
    <property type="match status" value="1"/>
</dbReference>
<dbReference type="Gene3D" id="2.30.42.10">
    <property type="match status" value="1"/>
</dbReference>
<evidence type="ECO:0000259" key="7">
    <source>
        <dbReference type="PROSITE" id="PS50106"/>
    </source>
</evidence>
<dbReference type="KEGG" id="rxy:Rxyl_0877"/>
<dbReference type="InterPro" id="IPR005151">
    <property type="entry name" value="Tail-specific_protease"/>
</dbReference>
<dbReference type="eggNOG" id="COG0793">
    <property type="taxonomic scope" value="Bacteria"/>
</dbReference>
<dbReference type="PhylomeDB" id="Q1AXN4"/>
<comment type="similarity">
    <text evidence="1 5">Belongs to the peptidase S41A family.</text>
</comment>
<dbReference type="PANTHER" id="PTHR32060">
    <property type="entry name" value="TAIL-SPECIFIC PROTEASE"/>
    <property type="match status" value="1"/>
</dbReference>
<dbReference type="HOGENOM" id="CLU_017295_1_2_11"/>
<feature type="domain" description="PDZ" evidence="7">
    <location>
        <begin position="112"/>
        <end position="172"/>
    </location>
</feature>
<dbReference type="EC" id="3.4.21.102" evidence="8"/>
<evidence type="ECO:0000256" key="3">
    <source>
        <dbReference type="ARBA" id="ARBA00022801"/>
    </source>
</evidence>
<evidence type="ECO:0000256" key="2">
    <source>
        <dbReference type="ARBA" id="ARBA00022670"/>
    </source>
</evidence>
<name>Q1AXN4_RUBXD</name>
<dbReference type="CDD" id="cd06782">
    <property type="entry name" value="cpPDZ_CPP-like"/>
    <property type="match status" value="1"/>
</dbReference>
<dbReference type="CDD" id="cd07560">
    <property type="entry name" value="Peptidase_S41_CPP"/>
    <property type="match status" value="1"/>
</dbReference>
<reference evidence="8 9" key="1">
    <citation type="submission" date="2006-06" db="EMBL/GenBank/DDBJ databases">
        <title>Complete sequence of Rubrobacter xylanophilus DSM 9941.</title>
        <authorList>
            <consortium name="US DOE Joint Genome Institute"/>
            <person name="Copeland A."/>
            <person name="Lucas S."/>
            <person name="Lapidus A."/>
            <person name="Barry K."/>
            <person name="Detter J.C."/>
            <person name="Glavina del Rio T."/>
            <person name="Hammon N."/>
            <person name="Israni S."/>
            <person name="Dalin E."/>
            <person name="Tice H."/>
            <person name="Pitluck S."/>
            <person name="Munk A.C."/>
            <person name="Brettin T."/>
            <person name="Bruce D."/>
            <person name="Han C."/>
            <person name="Tapia R."/>
            <person name="Gilna P."/>
            <person name="Schmutz J."/>
            <person name="Larimer F."/>
            <person name="Land M."/>
            <person name="Hauser L."/>
            <person name="Kyrpides N."/>
            <person name="Lykidis A."/>
            <person name="da Costa M.S."/>
            <person name="Rainey F.A."/>
            <person name="Empadinhas N."/>
            <person name="Jolivet E."/>
            <person name="Battista J.R."/>
            <person name="Richardson P."/>
        </authorList>
    </citation>
    <scope>NUCLEOTIDE SEQUENCE [LARGE SCALE GENOMIC DNA]</scope>
    <source>
        <strain evidence="9">DSM 9941 / NBRC 16129 / PRD-1</strain>
    </source>
</reference>
<keyword evidence="2 5" id="KW-0645">Protease</keyword>
<evidence type="ECO:0000313" key="8">
    <source>
        <dbReference type="EMBL" id="ABG03844.1"/>
    </source>
</evidence>
<dbReference type="SMART" id="SM00228">
    <property type="entry name" value="PDZ"/>
    <property type="match status" value="1"/>
</dbReference>
<keyword evidence="4 5" id="KW-0720">Serine protease</keyword>
<dbReference type="Gene3D" id="3.90.226.10">
    <property type="entry name" value="2-enoyl-CoA Hydratase, Chain A, domain 1"/>
    <property type="match status" value="1"/>
</dbReference>
<dbReference type="PROSITE" id="PS50106">
    <property type="entry name" value="PDZ"/>
    <property type="match status" value="1"/>
</dbReference>
<gene>
    <name evidence="8" type="ordered locus">Rxyl_0877</name>
</gene>
<dbReference type="InterPro" id="IPR004447">
    <property type="entry name" value="Peptidase_S41A"/>
</dbReference>
<evidence type="ECO:0000256" key="6">
    <source>
        <dbReference type="SAM" id="MobiDB-lite"/>
    </source>
</evidence>
<dbReference type="GO" id="GO:0006508">
    <property type="term" value="P:proteolysis"/>
    <property type="evidence" value="ECO:0007669"/>
    <property type="project" value="UniProtKB-KW"/>
</dbReference>
<dbReference type="NCBIfam" id="TIGR00225">
    <property type="entry name" value="prc"/>
    <property type="match status" value="1"/>
</dbReference>
<dbReference type="SUPFAM" id="SSF52096">
    <property type="entry name" value="ClpP/crotonase"/>
    <property type="match status" value="1"/>
</dbReference>
<keyword evidence="9" id="KW-1185">Reference proteome</keyword>
<dbReference type="InterPro" id="IPR001478">
    <property type="entry name" value="PDZ"/>
</dbReference>
<dbReference type="GO" id="GO:0004252">
    <property type="term" value="F:serine-type endopeptidase activity"/>
    <property type="evidence" value="ECO:0007669"/>
    <property type="project" value="UniProtKB-EC"/>
</dbReference>
<feature type="region of interest" description="Disordered" evidence="6">
    <location>
        <begin position="376"/>
        <end position="399"/>
    </location>
</feature>
<evidence type="ECO:0000313" key="9">
    <source>
        <dbReference type="Proteomes" id="UP000006637"/>
    </source>
</evidence>
<sequence>MWRTGITKRKRGRGPLVRVLLLAALLVAVGYGAYEYGKSQSPAGLSGPDRESLRLYAEALDAVRDGYVDREAIDPKKQTYGAIEGMLDSLGDEGHTRFLTPEERRENEQGLSGDYVGIGVQLEDRDGRVVVASPIEGSPADRAGIESGDVLVAVNGRSVSGQELDRIADRVKGPEGTRVKITVLRDGEERTFYLERAEIESPAVSWAMVPGTGVAHIRLSSFSDDSARELRAAFEEARLDGAERFVLDLRDNPGGRLEQAVEMAGFFLEPGSVVYIRRDASGERTPVRADGEAQLAEVPLAVLVNGGSASSAEILAGALRDNDRATVIGQRTFGTGTVLSEFVLSDGSAILLGVAEWLTPDGDFIRDTGIEPDIRVGLDEGEEPLSPSQTEGLSREEISRRDPQLWRAVRELAGGRV</sequence>
<evidence type="ECO:0000256" key="5">
    <source>
        <dbReference type="RuleBase" id="RU004404"/>
    </source>
</evidence>
<accession>Q1AXN4</accession>
<keyword evidence="3 5" id="KW-0378">Hydrolase</keyword>
<protein>
    <submittedName>
        <fullName evidence="8">Carboxyl-terminal protease</fullName>
        <ecNumber evidence="8">3.4.21.102</ecNumber>
    </submittedName>
</protein>
<organism evidence="8 9">
    <name type="scientific">Rubrobacter xylanophilus (strain DSM 9941 / JCM 11954 / NBRC 16129 / PRD-1)</name>
    <dbReference type="NCBI Taxonomy" id="266117"/>
    <lineage>
        <taxon>Bacteria</taxon>
        <taxon>Bacillati</taxon>
        <taxon>Actinomycetota</taxon>
        <taxon>Rubrobacteria</taxon>
        <taxon>Rubrobacterales</taxon>
        <taxon>Rubrobacteraceae</taxon>
        <taxon>Rubrobacter</taxon>
    </lineage>
</organism>
<dbReference type="Gene3D" id="3.30.750.44">
    <property type="match status" value="1"/>
</dbReference>
<evidence type="ECO:0000256" key="1">
    <source>
        <dbReference type="ARBA" id="ARBA00009179"/>
    </source>
</evidence>
<dbReference type="EMBL" id="CP000386">
    <property type="protein sequence ID" value="ABG03844.1"/>
    <property type="molecule type" value="Genomic_DNA"/>
</dbReference>
<dbReference type="MEROPS" id="S41.010"/>
<proteinExistence type="inferred from homology"/>
<evidence type="ECO:0000256" key="4">
    <source>
        <dbReference type="ARBA" id="ARBA00022825"/>
    </source>
</evidence>
<dbReference type="Proteomes" id="UP000006637">
    <property type="component" value="Chromosome"/>
</dbReference>
<dbReference type="AlphaFoldDB" id="Q1AXN4"/>
<dbReference type="SMART" id="SM00245">
    <property type="entry name" value="TSPc"/>
    <property type="match status" value="1"/>
</dbReference>
<dbReference type="Pfam" id="PF17820">
    <property type="entry name" value="PDZ_6"/>
    <property type="match status" value="1"/>
</dbReference>
<dbReference type="OrthoDB" id="9812068at2"/>
<dbReference type="InterPro" id="IPR036034">
    <property type="entry name" value="PDZ_sf"/>
</dbReference>
<dbReference type="InterPro" id="IPR041489">
    <property type="entry name" value="PDZ_6"/>
</dbReference>
<dbReference type="PANTHER" id="PTHR32060:SF22">
    <property type="entry name" value="CARBOXYL-TERMINAL-PROCESSING PEPTIDASE 3, CHLOROPLASTIC"/>
    <property type="match status" value="1"/>
</dbReference>
<dbReference type="FunFam" id="2.30.42.10:FF:000063">
    <property type="entry name" value="Peptidase, S41 family"/>
    <property type="match status" value="1"/>
</dbReference>
<dbReference type="InterPro" id="IPR029045">
    <property type="entry name" value="ClpP/crotonase-like_dom_sf"/>
</dbReference>